<protein>
    <submittedName>
        <fullName evidence="1">Putative ovule protein</fullName>
    </submittedName>
</protein>
<dbReference type="EMBL" id="GEDG01031187">
    <property type="protein sequence ID" value="JAP11522.1"/>
    <property type="molecule type" value="Transcribed_RNA"/>
</dbReference>
<feature type="non-terminal residue" evidence="1">
    <location>
        <position position="83"/>
    </location>
</feature>
<name>A0A0V0GTG9_SOLCH</name>
<dbReference type="AlphaFoldDB" id="A0A0V0GTG9"/>
<accession>A0A0V0GTG9</accession>
<proteinExistence type="predicted"/>
<reference evidence="1" key="1">
    <citation type="submission" date="2015-12" db="EMBL/GenBank/DDBJ databases">
        <title>Gene expression during late stages of embryo sac development: a critical building block for successful pollen-pistil interactions.</title>
        <authorList>
            <person name="Liu Y."/>
            <person name="Joly V."/>
            <person name="Sabar M."/>
            <person name="Matton D.P."/>
        </authorList>
    </citation>
    <scope>NUCLEOTIDE SEQUENCE</scope>
</reference>
<evidence type="ECO:0000313" key="1">
    <source>
        <dbReference type="EMBL" id="JAP11522.1"/>
    </source>
</evidence>
<organism evidence="1">
    <name type="scientific">Solanum chacoense</name>
    <name type="common">Chaco potato</name>
    <dbReference type="NCBI Taxonomy" id="4108"/>
    <lineage>
        <taxon>Eukaryota</taxon>
        <taxon>Viridiplantae</taxon>
        <taxon>Streptophyta</taxon>
        <taxon>Embryophyta</taxon>
        <taxon>Tracheophyta</taxon>
        <taxon>Spermatophyta</taxon>
        <taxon>Magnoliopsida</taxon>
        <taxon>eudicotyledons</taxon>
        <taxon>Gunneridae</taxon>
        <taxon>Pentapetalae</taxon>
        <taxon>asterids</taxon>
        <taxon>lamiids</taxon>
        <taxon>Solanales</taxon>
        <taxon>Solanaceae</taxon>
        <taxon>Solanoideae</taxon>
        <taxon>Solaneae</taxon>
        <taxon>Solanum</taxon>
    </lineage>
</organism>
<sequence length="83" mass="10070">MYNSIVNFKYYIPRGTQTYFYQCTLCKGTRLRTCFFSRSSWRHNVLDKDKYSIFVSIICVPRRDTSFLNVVFKFLSILYFDFV</sequence>